<gene>
    <name evidence="2" type="ORF">LOM8899_03621</name>
</gene>
<keyword evidence="1" id="KW-0732">Signal</keyword>
<evidence type="ECO:0000313" key="3">
    <source>
        <dbReference type="Proteomes" id="UP000201613"/>
    </source>
</evidence>
<name>A0A238LJ72_9RHOB</name>
<feature type="chain" id="PRO_5012511750" description="Polyphosphate kinase" evidence="1">
    <location>
        <begin position="21"/>
        <end position="213"/>
    </location>
</feature>
<accession>A0A238LJ72</accession>
<evidence type="ECO:0000256" key="1">
    <source>
        <dbReference type="SAM" id="SignalP"/>
    </source>
</evidence>
<evidence type="ECO:0000313" key="2">
    <source>
        <dbReference type="EMBL" id="SMY09454.1"/>
    </source>
</evidence>
<proteinExistence type="predicted"/>
<dbReference type="EMBL" id="FXZK01000010">
    <property type="protein sequence ID" value="SMY09454.1"/>
    <property type="molecule type" value="Genomic_DNA"/>
</dbReference>
<organism evidence="2 3">
    <name type="scientific">Flavimaricola marinus</name>
    <dbReference type="NCBI Taxonomy" id="1819565"/>
    <lineage>
        <taxon>Bacteria</taxon>
        <taxon>Pseudomonadati</taxon>
        <taxon>Pseudomonadota</taxon>
        <taxon>Alphaproteobacteria</taxon>
        <taxon>Rhodobacterales</taxon>
        <taxon>Paracoccaceae</taxon>
        <taxon>Flavimaricola</taxon>
    </lineage>
</organism>
<protein>
    <recommendedName>
        <fullName evidence="4">Polyphosphate kinase</fullName>
    </recommendedName>
</protein>
<dbReference type="InterPro" id="IPR010412">
    <property type="entry name" value="DUF1007"/>
</dbReference>
<reference evidence="2 3" key="1">
    <citation type="submission" date="2017-05" db="EMBL/GenBank/DDBJ databases">
        <authorList>
            <person name="Song R."/>
            <person name="Chenine A.L."/>
            <person name="Ruprecht R.M."/>
        </authorList>
    </citation>
    <scope>NUCLEOTIDE SEQUENCE [LARGE SCALE GENOMIC DNA]</scope>
    <source>
        <strain evidence="2 3">CECT 8899</strain>
    </source>
</reference>
<dbReference type="RefSeq" id="WP_093993643.1">
    <property type="nucleotide sequence ID" value="NZ_FXZK01000010.1"/>
</dbReference>
<dbReference type="Proteomes" id="UP000201613">
    <property type="component" value="Unassembled WGS sequence"/>
</dbReference>
<feature type="signal peptide" evidence="1">
    <location>
        <begin position="1"/>
        <end position="20"/>
    </location>
</feature>
<keyword evidence="3" id="KW-1185">Reference proteome</keyword>
<dbReference type="Pfam" id="PF06226">
    <property type="entry name" value="DUF1007"/>
    <property type="match status" value="1"/>
</dbReference>
<sequence length="213" mass="22730">MLRPTALALALLPAPLAAHPHVFVEAQVGLVFDGAALVGVRLSWTYDDFFSLLLTEDLGVDPDGDMVLTEEELEIVRASVLDWPADYAGDLVLTGPAGELPLGPRIDAEVEVIEGRIIESHLRLLADPVDPGPQGVAVQVYDPFYYVAYQVVGEIAIEGTDACAAAYTPADLEAAYALLDELLYGRPASDVGPEEEFPMVGVAFADTVMVTCD</sequence>
<dbReference type="OrthoDB" id="1679673at2"/>
<dbReference type="AlphaFoldDB" id="A0A238LJ72"/>
<evidence type="ECO:0008006" key="4">
    <source>
        <dbReference type="Google" id="ProtNLM"/>
    </source>
</evidence>